<protein>
    <recommendedName>
        <fullName evidence="4">Outer membrane protein beta-barrel domain-containing protein</fullName>
    </recommendedName>
</protein>
<dbReference type="RefSeq" id="WP_245092400.1">
    <property type="nucleotide sequence ID" value="NZ_CP095053.1"/>
</dbReference>
<dbReference type="AlphaFoldDB" id="A0A8T9SR63"/>
<sequence>MTALYCFRGWQLLLWAALLVRPVFEAAAQQPAPDTTRLRYSEEIATPPPANAPLQVPKEQRSLWKLGLNNFMAYHHVFEEGTRYTRYGLHVAYEHKLHDPAWSVLGEVSPALGSYRPNATAESQRRLDLRLQATGRYYYNLERRLLQGKNVSNFSANYLALAVGAGVGKGARETPYFLYRNDEQRFVTTDVALLYGLQRRLGHRGFVDANMGVAMLLVDKPKVGISGSVRIGLALGPQPVSYSKPRSKASEVATLRPRFYAGAEIGGNFYRVRYSKKTPYPTTVIKTTPTETQTTTYPTTYRDGYGVYAQYVSAGPIPYMYAGYYVAPRWAVQLGFQYGETFNDEPVGTVFATPSDTISVPNQRVKERGFALPVLVRYSLTPDFLRRLQFDALGGIIPVWSSVTFREYAIVNRQVTSQETFGFRRQAFGVHAALGLDASYAFGRRRRVQAVTEIMLNKDLRTGFRTSQEDLQPNSPYLQSGSFLAGGFTFGLRYRFGYR</sequence>
<dbReference type="Proteomes" id="UP000829925">
    <property type="component" value="Chromosome"/>
</dbReference>
<accession>A0A8T9SR63</accession>
<proteinExistence type="predicted"/>
<dbReference type="Gene3D" id="2.40.160.20">
    <property type="match status" value="1"/>
</dbReference>
<reference evidence="2 3" key="1">
    <citation type="submission" date="2022-04" db="EMBL/GenBank/DDBJ databases">
        <title>Hymenobacter sp. isolated from the air.</title>
        <authorList>
            <person name="Won M."/>
            <person name="Lee C.-M."/>
            <person name="Woen H.-Y."/>
            <person name="Kwon S.-W."/>
        </authorList>
    </citation>
    <scope>NUCLEOTIDE SEQUENCE [LARGE SCALE GENOMIC DNA]</scope>
    <source>
        <strain evidence="3">5413 J-13</strain>
    </source>
</reference>
<feature type="chain" id="PRO_5035796450" description="Outer membrane protein beta-barrel domain-containing protein" evidence="1">
    <location>
        <begin position="27"/>
        <end position="499"/>
    </location>
</feature>
<keyword evidence="3" id="KW-1185">Reference proteome</keyword>
<organism evidence="2 3">
    <name type="scientific">Hymenobacter aerilatus</name>
    <dbReference type="NCBI Taxonomy" id="2932251"/>
    <lineage>
        <taxon>Bacteria</taxon>
        <taxon>Pseudomonadati</taxon>
        <taxon>Bacteroidota</taxon>
        <taxon>Cytophagia</taxon>
        <taxon>Cytophagales</taxon>
        <taxon>Hymenobacteraceae</taxon>
        <taxon>Hymenobacter</taxon>
    </lineage>
</organism>
<dbReference type="EMBL" id="CP095053">
    <property type="protein sequence ID" value="UOR04638.1"/>
    <property type="molecule type" value="Genomic_DNA"/>
</dbReference>
<keyword evidence="1" id="KW-0732">Signal</keyword>
<feature type="signal peptide" evidence="1">
    <location>
        <begin position="1"/>
        <end position="26"/>
    </location>
</feature>
<evidence type="ECO:0000313" key="2">
    <source>
        <dbReference type="EMBL" id="UOR04638.1"/>
    </source>
</evidence>
<evidence type="ECO:0000256" key="1">
    <source>
        <dbReference type="SAM" id="SignalP"/>
    </source>
</evidence>
<gene>
    <name evidence="2" type="ORF">MUN82_17020</name>
</gene>
<name>A0A8T9SR63_9BACT</name>
<evidence type="ECO:0000313" key="3">
    <source>
        <dbReference type="Proteomes" id="UP000829925"/>
    </source>
</evidence>
<dbReference type="KEGG" id="haei:MUN82_17020"/>
<evidence type="ECO:0008006" key="4">
    <source>
        <dbReference type="Google" id="ProtNLM"/>
    </source>
</evidence>